<keyword evidence="2 5" id="KW-0812">Transmembrane</keyword>
<evidence type="ECO:0000256" key="5">
    <source>
        <dbReference type="SAM" id="Phobius"/>
    </source>
</evidence>
<feature type="transmembrane region" description="Helical" evidence="5">
    <location>
        <begin position="136"/>
        <end position="154"/>
    </location>
</feature>
<protein>
    <recommendedName>
        <fullName evidence="6">O-antigen ligase-related domain-containing protein</fullName>
    </recommendedName>
</protein>
<dbReference type="AlphaFoldDB" id="A0A533QFH0"/>
<dbReference type="Pfam" id="PF04932">
    <property type="entry name" value="Wzy_C"/>
    <property type="match status" value="1"/>
</dbReference>
<feature type="transmembrane region" description="Helical" evidence="5">
    <location>
        <begin position="395"/>
        <end position="412"/>
    </location>
</feature>
<evidence type="ECO:0000256" key="1">
    <source>
        <dbReference type="ARBA" id="ARBA00004141"/>
    </source>
</evidence>
<dbReference type="InterPro" id="IPR051533">
    <property type="entry name" value="WaaL-like"/>
</dbReference>
<dbReference type="PANTHER" id="PTHR37422:SF13">
    <property type="entry name" value="LIPOPOLYSACCHARIDE BIOSYNTHESIS PROTEIN PA4999-RELATED"/>
    <property type="match status" value="1"/>
</dbReference>
<feature type="transmembrane region" description="Helical" evidence="5">
    <location>
        <begin position="207"/>
        <end position="227"/>
    </location>
</feature>
<evidence type="ECO:0000313" key="8">
    <source>
        <dbReference type="Proteomes" id="UP000319783"/>
    </source>
</evidence>
<feature type="transmembrane region" description="Helical" evidence="5">
    <location>
        <begin position="239"/>
        <end position="272"/>
    </location>
</feature>
<feature type="transmembrane region" description="Helical" evidence="5">
    <location>
        <begin position="37"/>
        <end position="66"/>
    </location>
</feature>
<comment type="subcellular location">
    <subcellularLocation>
        <location evidence="1">Membrane</location>
        <topology evidence="1">Multi-pass membrane protein</topology>
    </subcellularLocation>
</comment>
<evidence type="ECO:0000256" key="3">
    <source>
        <dbReference type="ARBA" id="ARBA00022989"/>
    </source>
</evidence>
<feature type="transmembrane region" description="Helical" evidence="5">
    <location>
        <begin position="112"/>
        <end position="130"/>
    </location>
</feature>
<feature type="transmembrane region" description="Helical" evidence="5">
    <location>
        <begin position="12"/>
        <end position="30"/>
    </location>
</feature>
<evidence type="ECO:0000256" key="4">
    <source>
        <dbReference type="ARBA" id="ARBA00023136"/>
    </source>
</evidence>
<evidence type="ECO:0000259" key="6">
    <source>
        <dbReference type="Pfam" id="PF04932"/>
    </source>
</evidence>
<accession>A0A533QFH0</accession>
<comment type="caution">
    <text evidence="7">The sequence shown here is derived from an EMBL/GenBank/DDBJ whole genome shotgun (WGS) entry which is preliminary data.</text>
</comment>
<proteinExistence type="predicted"/>
<dbReference type="PANTHER" id="PTHR37422">
    <property type="entry name" value="TEICHURONIC ACID BIOSYNTHESIS PROTEIN TUAE"/>
    <property type="match status" value="1"/>
</dbReference>
<keyword evidence="4 5" id="KW-0472">Membrane</keyword>
<feature type="transmembrane region" description="Helical" evidence="5">
    <location>
        <begin position="166"/>
        <end position="187"/>
    </location>
</feature>
<name>A0A533QFH0_9BACT</name>
<dbReference type="Proteomes" id="UP000319783">
    <property type="component" value="Unassembled WGS sequence"/>
</dbReference>
<feature type="domain" description="O-antigen ligase-related" evidence="6">
    <location>
        <begin position="243"/>
        <end position="376"/>
    </location>
</feature>
<evidence type="ECO:0000256" key="2">
    <source>
        <dbReference type="ARBA" id="ARBA00022692"/>
    </source>
</evidence>
<organism evidence="7 8">
    <name type="scientific">Candidatus Jettenia ecosi</name>
    <dbReference type="NCBI Taxonomy" id="2494326"/>
    <lineage>
        <taxon>Bacteria</taxon>
        <taxon>Pseudomonadati</taxon>
        <taxon>Planctomycetota</taxon>
        <taxon>Candidatus Brocadiia</taxon>
        <taxon>Candidatus Brocadiales</taxon>
        <taxon>Candidatus Brocadiaceae</taxon>
        <taxon>Candidatus Jettenia</taxon>
    </lineage>
</organism>
<dbReference type="InterPro" id="IPR007016">
    <property type="entry name" value="O-antigen_ligase-rel_domated"/>
</dbReference>
<feature type="transmembrane region" description="Helical" evidence="5">
    <location>
        <begin position="363"/>
        <end position="383"/>
    </location>
</feature>
<dbReference type="GO" id="GO:0016020">
    <property type="term" value="C:membrane"/>
    <property type="evidence" value="ECO:0007669"/>
    <property type="project" value="UniProtKB-SubCell"/>
</dbReference>
<feature type="transmembrane region" description="Helical" evidence="5">
    <location>
        <begin position="78"/>
        <end position="100"/>
    </location>
</feature>
<sequence>MTTTSLHTGLKIFLMFIASLITSFLGGYIFSLSIPIYFYAAIFAFLSIILTFFIQPFAAFVALLFIRPLIDPLSKYGIGQSVNLLAIFSILYILFLIIVLSNDKQKSWKPCISVYFYFYLLISVLSFINIDDFNTGVTFFFKLCSLIAIYVLAYHLVQKERDAHKIFLTVALSSIIPIGNGFLQYAMGTGVQQGMDTTLRINSTFVLSNPYAMFLCIIIFVLIYLLFFQKSTSKKFNVVLCGLLFLAAISLVLTYTRAAWFAFLIGLIIYSIKEKRLRIYLLFMGILCVALLYDQIIERFSDLYTPRKYGTNSLVFRMDLAGQLLRNAFPKHYFLGFGLGTSEYVAVKYTTYPLPPHNDFLRILIESGTIGLICFLLFFYMNFKYYFHKIRTYPARSYNVFMLVLLSVYVVASLGQNIFFFVTTTGYVFCFLGVTQKLNDMQDLHEKSPVTI</sequence>
<keyword evidence="3 5" id="KW-1133">Transmembrane helix</keyword>
<evidence type="ECO:0000313" key="7">
    <source>
        <dbReference type="EMBL" id="TLD43528.1"/>
    </source>
</evidence>
<gene>
    <name evidence="7" type="ORF">JETT_0159</name>
</gene>
<dbReference type="EMBL" id="SULG01000002">
    <property type="protein sequence ID" value="TLD43528.1"/>
    <property type="molecule type" value="Genomic_DNA"/>
</dbReference>
<feature type="transmembrane region" description="Helical" evidence="5">
    <location>
        <begin position="278"/>
        <end position="297"/>
    </location>
</feature>
<reference evidence="7 8" key="1">
    <citation type="submission" date="2019-04" db="EMBL/GenBank/DDBJ databases">
        <title>Genome of a novel bacterium Candidatus Jettenia ecosi reconstructed from metagenome of an anammox bioreactor.</title>
        <authorList>
            <person name="Mardanov A.V."/>
            <person name="Beletsky A.V."/>
            <person name="Ravin N.V."/>
            <person name="Botchkova E.A."/>
            <person name="Litti Y.V."/>
            <person name="Nozhevnikova A.N."/>
        </authorList>
    </citation>
    <scope>NUCLEOTIDE SEQUENCE [LARGE SCALE GENOMIC DNA]</scope>
    <source>
        <strain evidence="7">J2</strain>
    </source>
</reference>